<gene>
    <name evidence="2" type="ORF">EVA_06640</name>
</gene>
<evidence type="ECO:0000259" key="1">
    <source>
        <dbReference type="Pfam" id="PF17415"/>
    </source>
</evidence>
<feature type="domain" description="NigD-like C-terminal" evidence="1">
    <location>
        <begin position="54"/>
        <end position="157"/>
    </location>
</feature>
<organism evidence="2">
    <name type="scientific">gut metagenome</name>
    <dbReference type="NCBI Taxonomy" id="749906"/>
    <lineage>
        <taxon>unclassified sequences</taxon>
        <taxon>metagenomes</taxon>
        <taxon>organismal metagenomes</taxon>
    </lineage>
</organism>
<reference evidence="2" key="1">
    <citation type="journal article" date="2012" name="PLoS ONE">
        <title>Gene sets for utilization of primary and secondary nutrition supplies in the distal gut of endangered iberian lynx.</title>
        <authorList>
            <person name="Alcaide M."/>
            <person name="Messina E."/>
            <person name="Richter M."/>
            <person name="Bargiela R."/>
            <person name="Peplies J."/>
            <person name="Huws S.A."/>
            <person name="Newbold C.J."/>
            <person name="Golyshin P.N."/>
            <person name="Simon M.A."/>
            <person name="Lopez G."/>
            <person name="Yakimov M.M."/>
            <person name="Ferrer M."/>
        </authorList>
    </citation>
    <scope>NUCLEOTIDE SEQUENCE</scope>
</reference>
<accession>J9GD38</accession>
<dbReference type="Pfam" id="PF17415">
    <property type="entry name" value="NigD_C"/>
    <property type="match status" value="1"/>
</dbReference>
<evidence type="ECO:0000313" key="2">
    <source>
        <dbReference type="EMBL" id="EJX05252.1"/>
    </source>
</evidence>
<protein>
    <recommendedName>
        <fullName evidence="1">NigD-like C-terminal domain-containing protein</fullName>
    </recommendedName>
</protein>
<comment type="caution">
    <text evidence="2">The sequence shown here is derived from an EMBL/GenBank/DDBJ whole genome shotgun (WGS) entry which is preliminary data.</text>
</comment>
<name>J9GD38_9ZZZZ</name>
<dbReference type="InterPro" id="IPR038143">
    <property type="entry name" value="NigD-like_C_dom_sf"/>
</dbReference>
<proteinExistence type="predicted"/>
<dbReference type="EMBL" id="AMCI01001531">
    <property type="protein sequence ID" value="EJX05252.1"/>
    <property type="molecule type" value="Genomic_DNA"/>
</dbReference>
<dbReference type="AlphaFoldDB" id="J9GD38"/>
<dbReference type="Gene3D" id="2.60.40.2370">
    <property type="entry name" value="NigD-like, C-terminal beta sandwich domain"/>
    <property type="match status" value="1"/>
</dbReference>
<sequence length="164" mass="18635">MRLDNGKEYVVFNPPAQLPADTLSRVISVFTQYDGQVRLADCVPVLTPHVSHFHDDRVKYDPVKFAAVSLAPNYLNLLLDVLGTVKGTHYFGANEIGYQSYPNGTKTLCVKLIHDQNADSEDYTRRVYLSIPLRPLDAHLVKGRDSIQIRVQQYQQELVKTFPF</sequence>
<dbReference type="InterPro" id="IPR035376">
    <property type="entry name" value="NigD_C"/>
</dbReference>